<name>A0ABY5A4W9_9GAMM</name>
<dbReference type="RefSeq" id="WP_129481801.1">
    <property type="nucleotide sequence ID" value="NZ_CP099397.1"/>
</dbReference>
<evidence type="ECO:0000259" key="3">
    <source>
        <dbReference type="Pfam" id="PF05707"/>
    </source>
</evidence>
<protein>
    <recommendedName>
        <fullName evidence="3">Zona occludens toxin N-terminal domain-containing protein</fullName>
    </recommendedName>
</protein>
<keyword evidence="5" id="KW-1185">Reference proteome</keyword>
<dbReference type="GeneID" id="300083289"/>
<feature type="compositionally biased region" description="Polar residues" evidence="1">
    <location>
        <begin position="407"/>
        <end position="416"/>
    </location>
</feature>
<organism evidence="4 5">
    <name type="scientific">Ectopseudomonas hydrolytica</name>
    <dbReference type="NCBI Taxonomy" id="2493633"/>
    <lineage>
        <taxon>Bacteria</taxon>
        <taxon>Pseudomonadati</taxon>
        <taxon>Pseudomonadota</taxon>
        <taxon>Gammaproteobacteria</taxon>
        <taxon>Pseudomonadales</taxon>
        <taxon>Pseudomonadaceae</taxon>
        <taxon>Ectopseudomonas</taxon>
    </lineage>
</organism>
<accession>A0ABY5A4W9</accession>
<evidence type="ECO:0000313" key="4">
    <source>
        <dbReference type="EMBL" id="USR38919.1"/>
    </source>
</evidence>
<dbReference type="InterPro" id="IPR008900">
    <property type="entry name" value="Zot_N"/>
</dbReference>
<evidence type="ECO:0000313" key="5">
    <source>
        <dbReference type="Proteomes" id="UP001054897"/>
    </source>
</evidence>
<dbReference type="Gene3D" id="3.40.50.300">
    <property type="entry name" value="P-loop containing nucleotide triphosphate hydrolases"/>
    <property type="match status" value="1"/>
</dbReference>
<keyword evidence="2" id="KW-0472">Membrane</keyword>
<dbReference type="InterPro" id="IPR027417">
    <property type="entry name" value="P-loop_NTPase"/>
</dbReference>
<feature type="compositionally biased region" description="Polar residues" evidence="1">
    <location>
        <begin position="384"/>
        <end position="394"/>
    </location>
</feature>
<gene>
    <name evidence="4" type="ORF">L1F06_019940</name>
</gene>
<sequence length="441" mass="48257">MSIKIHHGPNGSYKTSGAIQDDAVPALKEGRLIITNVRGFTLERVLQVMPDLPESVDIINLDLEQQADMERMRTWFQWAPRGAFIIFDETQLVFPKAWRERDLERFDFPGGSEAAQAADRPMNWLDGWTRHRHWNWDVVLTTPNISYIRDDIRMTCEMAYKHSNLAVIGIKGRYKEAQHDAQLNRPPAEGTIIEYKRIKQETFRLYQSTATGKTQDTKAGKSLLKSPKLLFLLAFIACLFVALLSLGTPKFGAPSSAQAPALDAAPAAAPGVASPALPADTRLDAAGDLLVNQPPDVLAGELNHPFAPRTFAVRALMIAQAEGKNRELGLFDVIDSDGQVLGQSLADLRQLGYLVRILSPCMAHISHPMGYSGHVMCRGRPPQRDSSGNRQVASGMSAASPVRSDGLSRSPSTSAGTPVASARILATSTSCKTLTWGSSCW</sequence>
<feature type="transmembrane region" description="Helical" evidence="2">
    <location>
        <begin position="229"/>
        <end position="247"/>
    </location>
</feature>
<reference evidence="4" key="1">
    <citation type="submission" date="2022-06" db="EMBL/GenBank/DDBJ databases">
        <title>Complete genome of Pseudomonas hydrolytica DSWY01T.</title>
        <authorList>
            <person name="Jung J."/>
            <person name="Jeon C.O."/>
        </authorList>
    </citation>
    <scope>NUCLEOTIDE SEQUENCE</scope>
    <source>
        <strain evidence="4">DSWY01</strain>
    </source>
</reference>
<dbReference type="Pfam" id="PF05707">
    <property type="entry name" value="Zot"/>
    <property type="match status" value="1"/>
</dbReference>
<proteinExistence type="predicted"/>
<keyword evidence="2" id="KW-1133">Transmembrane helix</keyword>
<evidence type="ECO:0000256" key="1">
    <source>
        <dbReference type="SAM" id="MobiDB-lite"/>
    </source>
</evidence>
<dbReference type="EMBL" id="CP099397">
    <property type="protein sequence ID" value="USR38919.1"/>
    <property type="molecule type" value="Genomic_DNA"/>
</dbReference>
<keyword evidence="2" id="KW-0812">Transmembrane</keyword>
<dbReference type="Proteomes" id="UP001054897">
    <property type="component" value="Chromosome"/>
</dbReference>
<evidence type="ECO:0000256" key="2">
    <source>
        <dbReference type="SAM" id="Phobius"/>
    </source>
</evidence>
<feature type="region of interest" description="Disordered" evidence="1">
    <location>
        <begin position="377"/>
        <end position="419"/>
    </location>
</feature>
<feature type="domain" description="Zona occludens toxin N-terminal" evidence="3">
    <location>
        <begin position="2"/>
        <end position="213"/>
    </location>
</feature>